<reference evidence="1 2" key="1">
    <citation type="journal article" date="2024" name="Nat. Commun.">
        <title>Phylogenomics reveals the evolutionary origins of lichenization in chlorophyte algae.</title>
        <authorList>
            <person name="Puginier C."/>
            <person name="Libourel C."/>
            <person name="Otte J."/>
            <person name="Skaloud P."/>
            <person name="Haon M."/>
            <person name="Grisel S."/>
            <person name="Petersen M."/>
            <person name="Berrin J.G."/>
            <person name="Delaux P.M."/>
            <person name="Dal Grande F."/>
            <person name="Keller J."/>
        </authorList>
    </citation>
    <scope>NUCLEOTIDE SEQUENCE [LARGE SCALE GENOMIC DNA]</scope>
    <source>
        <strain evidence="1 2">SAG 2523</strain>
    </source>
</reference>
<name>A0AAW1T6D2_9CHLO</name>
<keyword evidence="2" id="KW-1185">Reference proteome</keyword>
<gene>
    <name evidence="1" type="ORF">WJX84_008295</name>
</gene>
<dbReference type="Proteomes" id="UP001485043">
    <property type="component" value="Unassembled WGS sequence"/>
</dbReference>
<accession>A0AAW1T6D2</accession>
<evidence type="ECO:0008006" key="3">
    <source>
        <dbReference type="Google" id="ProtNLM"/>
    </source>
</evidence>
<sequence length="303" mass="32277">MASFSLGATPSHNHPGLASLCPGCPLPGRFVVISPRRPKRPSSQLLRAFDPATSNNVENLRVLPLAAGLSGLSFVLLNRFVSGVAPVADASSAQSRADVLVIAMAAALLLTGLTWISLKPRDPVKVKLNADQTFHMATSLPSALSSELEWSWDALRKCTRCSSLAVLSRDQCLVLAGAVLPVTEPWRYAKMGSIGTRALSEGRGNYLANLALYPGRKEFTSYLPENTQAVVVQPVGDTSLLIAASDTQRGFNKVDQAWMAVIADKLDATLQTGYFIAKQQKQLPADLVLAAAVDRGDTAPAAR</sequence>
<dbReference type="PANTHER" id="PTHR34943:SF2">
    <property type="entry name" value="PROTEIN COFACTOR ASSEMBLY OF COMPLEX C SUBUNIT B CCB4, CHLOROPLASTIC"/>
    <property type="match status" value="1"/>
</dbReference>
<dbReference type="GO" id="GO:0010190">
    <property type="term" value="P:cytochrome b6f complex assembly"/>
    <property type="evidence" value="ECO:0007669"/>
    <property type="project" value="TreeGrafter"/>
</dbReference>
<comment type="caution">
    <text evidence="1">The sequence shown here is derived from an EMBL/GenBank/DDBJ whole genome shotgun (WGS) entry which is preliminary data.</text>
</comment>
<dbReference type="InterPro" id="IPR021325">
    <property type="entry name" value="CCB2/CCB4"/>
</dbReference>
<organism evidence="1 2">
    <name type="scientific">Apatococcus fuscideae</name>
    <dbReference type="NCBI Taxonomy" id="2026836"/>
    <lineage>
        <taxon>Eukaryota</taxon>
        <taxon>Viridiplantae</taxon>
        <taxon>Chlorophyta</taxon>
        <taxon>core chlorophytes</taxon>
        <taxon>Trebouxiophyceae</taxon>
        <taxon>Chlorellales</taxon>
        <taxon>Chlorellaceae</taxon>
        <taxon>Apatococcus</taxon>
    </lineage>
</organism>
<dbReference type="InterPro" id="IPR044705">
    <property type="entry name" value="CCB4"/>
</dbReference>
<dbReference type="PANTHER" id="PTHR34943">
    <property type="match status" value="1"/>
</dbReference>
<dbReference type="Pfam" id="PF11152">
    <property type="entry name" value="CCB2_CCB4"/>
    <property type="match status" value="1"/>
</dbReference>
<dbReference type="EMBL" id="JALJOV010000317">
    <property type="protein sequence ID" value="KAK9864758.1"/>
    <property type="molecule type" value="Genomic_DNA"/>
</dbReference>
<proteinExistence type="predicted"/>
<protein>
    <recommendedName>
        <fullName evidence="3">Cofactor assembly of complex C subunit B</fullName>
    </recommendedName>
</protein>
<dbReference type="AlphaFoldDB" id="A0AAW1T6D2"/>
<evidence type="ECO:0000313" key="1">
    <source>
        <dbReference type="EMBL" id="KAK9864758.1"/>
    </source>
</evidence>
<evidence type="ECO:0000313" key="2">
    <source>
        <dbReference type="Proteomes" id="UP001485043"/>
    </source>
</evidence>
<dbReference type="GO" id="GO:0009507">
    <property type="term" value="C:chloroplast"/>
    <property type="evidence" value="ECO:0007669"/>
    <property type="project" value="TreeGrafter"/>
</dbReference>